<dbReference type="EMBL" id="ABKJEP030000050">
    <property type="protein sequence ID" value="EMO9457644.1"/>
    <property type="molecule type" value="Genomic_DNA"/>
</dbReference>
<comment type="caution">
    <text evidence="2">The sequence shown here is derived from an EMBL/GenBank/DDBJ whole genome shotgun (WGS) entry which is preliminary data.</text>
</comment>
<name>A0AAI9MV37_MORMO</name>
<dbReference type="EMBL" id="ABKJEP030000221">
    <property type="protein sequence ID" value="EMO9458847.1"/>
    <property type="molecule type" value="Genomic_DNA"/>
</dbReference>
<evidence type="ECO:0000313" key="1">
    <source>
        <dbReference type="EMBL" id="EMO9457644.1"/>
    </source>
</evidence>
<reference evidence="2" key="1">
    <citation type="submission" date="2024-02" db="EMBL/GenBank/DDBJ databases">
        <authorList>
            <consortium name="Clinical and Environmental Microbiology Branch: Whole genome sequencing antimicrobial resistance pathogens in the healthcare setting"/>
        </authorList>
    </citation>
    <scope>NUCLEOTIDE SEQUENCE</scope>
    <source>
        <strain evidence="2">2023KU-00017</strain>
    </source>
</reference>
<dbReference type="RefSeq" id="WP_368898308.1">
    <property type="nucleotide sequence ID" value="NZ_CAXOOS010000001.1"/>
</dbReference>
<protein>
    <submittedName>
        <fullName evidence="2">Uncharacterized protein</fullName>
    </submittedName>
</protein>
<proteinExistence type="predicted"/>
<organism evidence="2">
    <name type="scientific">Morganella morganii</name>
    <name type="common">Proteus morganii</name>
    <dbReference type="NCBI Taxonomy" id="582"/>
    <lineage>
        <taxon>Bacteria</taxon>
        <taxon>Pseudomonadati</taxon>
        <taxon>Pseudomonadota</taxon>
        <taxon>Gammaproteobacteria</taxon>
        <taxon>Enterobacterales</taxon>
        <taxon>Morganellaceae</taxon>
        <taxon>Morganella</taxon>
    </lineage>
</organism>
<gene>
    <name evidence="1" type="ORF">PN925_003041</name>
    <name evidence="2" type="ORF">PN925_004312</name>
</gene>
<evidence type="ECO:0000313" key="2">
    <source>
        <dbReference type="EMBL" id="EMO9458847.1"/>
    </source>
</evidence>
<dbReference type="AlphaFoldDB" id="A0AAI9MV37"/>
<accession>A0AAI9MV37</accession>
<sequence length="48" mass="5675">MTAEQFHQCIWEILEDLNSDYFQVVAAPAPEPQAMRNKSVVWQNARRR</sequence>